<dbReference type="Gramene" id="Pp3c16_17240V3.1">
    <property type="protein sequence ID" value="Pp3c16_17240V3.1"/>
    <property type="gene ID" value="Pp3c16_17240"/>
</dbReference>
<dbReference type="PANTHER" id="PTHR23073">
    <property type="entry name" value="26S PROTEASOME REGULATORY SUBUNIT"/>
    <property type="match status" value="1"/>
</dbReference>
<accession>A0A2K1J901</accession>
<dbReference type="GO" id="GO:0036402">
    <property type="term" value="F:proteasome-activating activity"/>
    <property type="evidence" value="ECO:0000318"/>
    <property type="project" value="GO_Central"/>
</dbReference>
<dbReference type="InterPro" id="IPR012340">
    <property type="entry name" value="NA-bd_OB-fold"/>
</dbReference>
<dbReference type="InterPro" id="IPR050221">
    <property type="entry name" value="26S_Proteasome_ATPase"/>
</dbReference>
<keyword evidence="2" id="KW-0067">ATP-binding</keyword>
<proteinExistence type="predicted"/>
<gene>
    <name evidence="3" type="ORF">PHYPA_021119</name>
</gene>
<organism evidence="3">
    <name type="scientific">Physcomitrium patens</name>
    <name type="common">Spreading-leaved earth moss</name>
    <name type="synonym">Physcomitrella patens</name>
    <dbReference type="NCBI Taxonomy" id="3218"/>
    <lineage>
        <taxon>Eukaryota</taxon>
        <taxon>Viridiplantae</taxon>
        <taxon>Streptophyta</taxon>
        <taxon>Embryophyta</taxon>
        <taxon>Bryophyta</taxon>
        <taxon>Bryophytina</taxon>
        <taxon>Bryopsida</taxon>
        <taxon>Funariidae</taxon>
        <taxon>Funariales</taxon>
        <taxon>Funariaceae</taxon>
        <taxon>Physcomitrium</taxon>
    </lineage>
</organism>
<dbReference type="InParanoid" id="A0A2K1J901"/>
<dbReference type="Proteomes" id="UP000006727">
    <property type="component" value="Chromosome 16"/>
</dbReference>
<evidence type="ECO:0000313" key="4">
    <source>
        <dbReference type="EnsemblPlants" id="Pp3c16_17240V3.1"/>
    </source>
</evidence>
<dbReference type="GO" id="GO:0045899">
    <property type="term" value="P:positive regulation of RNA polymerase II transcription preinitiation complex assembly"/>
    <property type="evidence" value="ECO:0000318"/>
    <property type="project" value="GO_Central"/>
</dbReference>
<dbReference type="Gene3D" id="2.40.50.140">
    <property type="entry name" value="Nucleic acid-binding proteins"/>
    <property type="match status" value="1"/>
</dbReference>
<evidence type="ECO:0000313" key="3">
    <source>
        <dbReference type="EMBL" id="PNR38008.1"/>
    </source>
</evidence>
<reference evidence="4" key="3">
    <citation type="submission" date="2020-12" db="UniProtKB">
        <authorList>
            <consortium name="EnsemblPlants"/>
        </authorList>
    </citation>
    <scope>IDENTIFICATION</scope>
</reference>
<reference evidence="3 5" key="2">
    <citation type="journal article" date="2018" name="Plant J.">
        <title>The Physcomitrella patens chromosome-scale assembly reveals moss genome structure and evolution.</title>
        <authorList>
            <person name="Lang D."/>
            <person name="Ullrich K.K."/>
            <person name="Murat F."/>
            <person name="Fuchs J."/>
            <person name="Jenkins J."/>
            <person name="Haas F.B."/>
            <person name="Piednoel M."/>
            <person name="Gundlach H."/>
            <person name="Van Bel M."/>
            <person name="Meyberg R."/>
            <person name="Vives C."/>
            <person name="Morata J."/>
            <person name="Symeonidi A."/>
            <person name="Hiss M."/>
            <person name="Muchero W."/>
            <person name="Kamisugi Y."/>
            <person name="Saleh O."/>
            <person name="Blanc G."/>
            <person name="Decker E.L."/>
            <person name="van Gessel N."/>
            <person name="Grimwood J."/>
            <person name="Hayes R.D."/>
            <person name="Graham S.W."/>
            <person name="Gunter L.E."/>
            <person name="McDaniel S.F."/>
            <person name="Hoernstein S.N.W."/>
            <person name="Larsson A."/>
            <person name="Li F.W."/>
            <person name="Perroud P.F."/>
            <person name="Phillips J."/>
            <person name="Ranjan P."/>
            <person name="Rokshar D.S."/>
            <person name="Rothfels C.J."/>
            <person name="Schneider L."/>
            <person name="Shu S."/>
            <person name="Stevenson D.W."/>
            <person name="Thummler F."/>
            <person name="Tillich M."/>
            <person name="Villarreal Aguilar J.C."/>
            <person name="Widiez T."/>
            <person name="Wong G.K."/>
            <person name="Wymore A."/>
            <person name="Zhang Y."/>
            <person name="Zimmer A.D."/>
            <person name="Quatrano R.S."/>
            <person name="Mayer K.F.X."/>
            <person name="Goodstein D."/>
            <person name="Casacuberta J.M."/>
            <person name="Vandepoele K."/>
            <person name="Reski R."/>
            <person name="Cuming A.C."/>
            <person name="Tuskan G.A."/>
            <person name="Maumus F."/>
            <person name="Salse J."/>
            <person name="Schmutz J."/>
            <person name="Rensing S.A."/>
        </authorList>
    </citation>
    <scope>NUCLEOTIDE SEQUENCE [LARGE SCALE GENOMIC DNA]</scope>
    <source>
        <strain evidence="4 5">cv. Gransden 2004</strain>
    </source>
</reference>
<dbReference type="GO" id="GO:0005524">
    <property type="term" value="F:ATP binding"/>
    <property type="evidence" value="ECO:0007669"/>
    <property type="project" value="UniProtKB-KW"/>
</dbReference>
<dbReference type="AlphaFoldDB" id="A0A2K1J901"/>
<evidence type="ECO:0000256" key="1">
    <source>
        <dbReference type="ARBA" id="ARBA00022741"/>
    </source>
</evidence>
<protein>
    <submittedName>
        <fullName evidence="3 4">Uncharacterized protein</fullName>
    </submittedName>
</protein>
<dbReference type="PaxDb" id="3218-PP1S81_11V6.1"/>
<dbReference type="GO" id="GO:0043161">
    <property type="term" value="P:proteasome-mediated ubiquitin-dependent protein catabolic process"/>
    <property type="evidence" value="ECO:0000318"/>
    <property type="project" value="GO_Central"/>
</dbReference>
<dbReference type="GO" id="GO:0036503">
    <property type="term" value="P:ERAD pathway"/>
    <property type="evidence" value="ECO:0000318"/>
    <property type="project" value="GO_Central"/>
</dbReference>
<keyword evidence="5" id="KW-1185">Reference proteome</keyword>
<name>A0A2K1J901_PHYPA</name>
<keyword evidence="1" id="KW-0547">Nucleotide-binding</keyword>
<dbReference type="GO" id="GO:0008540">
    <property type="term" value="C:proteasome regulatory particle, base subcomplex"/>
    <property type="evidence" value="ECO:0000318"/>
    <property type="project" value="GO_Central"/>
</dbReference>
<evidence type="ECO:0000256" key="2">
    <source>
        <dbReference type="ARBA" id="ARBA00022840"/>
    </source>
</evidence>
<reference evidence="3 5" key="1">
    <citation type="journal article" date="2008" name="Science">
        <title>The Physcomitrella genome reveals evolutionary insights into the conquest of land by plants.</title>
        <authorList>
            <person name="Rensing S."/>
            <person name="Lang D."/>
            <person name="Zimmer A."/>
            <person name="Terry A."/>
            <person name="Salamov A."/>
            <person name="Shapiro H."/>
            <person name="Nishiyama T."/>
            <person name="Perroud P.-F."/>
            <person name="Lindquist E."/>
            <person name="Kamisugi Y."/>
            <person name="Tanahashi T."/>
            <person name="Sakakibara K."/>
            <person name="Fujita T."/>
            <person name="Oishi K."/>
            <person name="Shin-I T."/>
            <person name="Kuroki Y."/>
            <person name="Toyoda A."/>
            <person name="Suzuki Y."/>
            <person name="Hashimoto A."/>
            <person name="Yamaguchi K."/>
            <person name="Sugano A."/>
            <person name="Kohara Y."/>
            <person name="Fujiyama A."/>
            <person name="Anterola A."/>
            <person name="Aoki S."/>
            <person name="Ashton N."/>
            <person name="Barbazuk W.B."/>
            <person name="Barker E."/>
            <person name="Bennetzen J."/>
            <person name="Bezanilla M."/>
            <person name="Blankenship R."/>
            <person name="Cho S.H."/>
            <person name="Dutcher S."/>
            <person name="Estelle M."/>
            <person name="Fawcett J.A."/>
            <person name="Gundlach H."/>
            <person name="Hanada K."/>
            <person name="Heyl A."/>
            <person name="Hicks K.A."/>
            <person name="Hugh J."/>
            <person name="Lohr M."/>
            <person name="Mayer K."/>
            <person name="Melkozernov A."/>
            <person name="Murata T."/>
            <person name="Nelson D."/>
            <person name="Pils B."/>
            <person name="Prigge M."/>
            <person name="Reiss B."/>
            <person name="Renner T."/>
            <person name="Rombauts S."/>
            <person name="Rushton P."/>
            <person name="Sanderfoot A."/>
            <person name="Schween G."/>
            <person name="Shiu S.-H."/>
            <person name="Stueber K."/>
            <person name="Theodoulou F.L."/>
            <person name="Tu H."/>
            <person name="Van de Peer Y."/>
            <person name="Verrier P.J."/>
            <person name="Waters E."/>
            <person name="Wood A."/>
            <person name="Yang L."/>
            <person name="Cove D."/>
            <person name="Cuming A."/>
            <person name="Hasebe M."/>
            <person name="Lucas S."/>
            <person name="Mishler D.B."/>
            <person name="Reski R."/>
            <person name="Grigoriev I."/>
            <person name="Quatrano R.S."/>
            <person name="Boore J.L."/>
        </authorList>
    </citation>
    <scope>NUCLEOTIDE SEQUENCE [LARGE SCALE GENOMIC DNA]</scope>
    <source>
        <strain evidence="4 5">cv. Gransden 2004</strain>
    </source>
</reference>
<dbReference type="EnsemblPlants" id="Pp3c16_17240V3.1">
    <property type="protein sequence ID" value="Pp3c16_17240V3.1"/>
    <property type="gene ID" value="Pp3c16_17240"/>
</dbReference>
<dbReference type="STRING" id="3218.A0A2K1J901"/>
<sequence length="211" mass="24068">MDRSQLSGVTASDSWLFETSSSPRYEVGNRNNVDKEKLVAGTRVALNMATLTIIRALPIERWVLQSGESTSLQHFPRSPWERVFEGGLKCNYGQVHWRKGKVDSEDVWPCIVFMDEKDVIGRRFSDGTSADWEIQRMSMELSNQPNGFDQLGKGPLVIKRLVDFWWALPHEALEVRFCNGSVTFCRFLPASTQARGNQSQTNDTLVRRKAR</sequence>
<dbReference type="EMBL" id="ABEU02000016">
    <property type="protein sequence ID" value="PNR38008.1"/>
    <property type="molecule type" value="Genomic_DNA"/>
</dbReference>
<evidence type="ECO:0000313" key="5">
    <source>
        <dbReference type="Proteomes" id="UP000006727"/>
    </source>
</evidence>